<evidence type="ECO:0000256" key="1">
    <source>
        <dbReference type="SAM" id="Coils"/>
    </source>
</evidence>
<dbReference type="Gene3D" id="1.20.5.190">
    <property type="match status" value="1"/>
</dbReference>
<gene>
    <name evidence="3" type="ORF">R0H03_10870</name>
</gene>
<keyword evidence="2" id="KW-0472">Membrane</keyword>
<comment type="caution">
    <text evidence="3">The sequence shown here is derived from an EMBL/GenBank/DDBJ whole genome shotgun (WGS) entry which is preliminary data.</text>
</comment>
<keyword evidence="2" id="KW-1133">Transmembrane helix</keyword>
<reference evidence="3" key="2">
    <citation type="submission" date="2023-10" db="EMBL/GenBank/DDBJ databases">
        <authorList>
            <person name="Khurajog B."/>
        </authorList>
    </citation>
    <scope>NUCLEOTIDE SEQUENCE</scope>
    <source>
        <strain evidence="3">BF14</strain>
    </source>
</reference>
<dbReference type="Proteomes" id="UP001280415">
    <property type="component" value="Unassembled WGS sequence"/>
</dbReference>
<keyword evidence="1" id="KW-0175">Coiled coil</keyword>
<accession>A0AAW8YQ75</accession>
<dbReference type="RefSeq" id="WP_317052611.1">
    <property type="nucleotide sequence ID" value="NZ_CP138502.1"/>
</dbReference>
<feature type="transmembrane region" description="Helical" evidence="2">
    <location>
        <begin position="12"/>
        <end position="32"/>
    </location>
</feature>
<dbReference type="AlphaFoldDB" id="A0AAW8YQ75"/>
<organism evidence="3 4">
    <name type="scientific">Pediococcus acidilactici</name>
    <dbReference type="NCBI Taxonomy" id="1254"/>
    <lineage>
        <taxon>Bacteria</taxon>
        <taxon>Bacillati</taxon>
        <taxon>Bacillota</taxon>
        <taxon>Bacilli</taxon>
        <taxon>Lactobacillales</taxon>
        <taxon>Lactobacillaceae</taxon>
        <taxon>Pediococcus</taxon>
        <taxon>Pediococcus acidilactici group</taxon>
    </lineage>
</organism>
<sequence>MLLGLSWGEWASITTIVVFMAGIISLLFKYVAFGSFQADIKDLNKNFKMLNNNLSELRSDIAKLDKRADEHDRRLDRHHERIKDLHDKIWKGGNY</sequence>
<name>A0AAW8YQ75_PEDAC</name>
<evidence type="ECO:0000313" key="3">
    <source>
        <dbReference type="EMBL" id="MDV2912327.1"/>
    </source>
</evidence>
<evidence type="ECO:0000313" key="4">
    <source>
        <dbReference type="Proteomes" id="UP001280415"/>
    </source>
</evidence>
<feature type="coiled-coil region" evidence="1">
    <location>
        <begin position="40"/>
        <end position="88"/>
    </location>
</feature>
<dbReference type="EMBL" id="JAWJAX010000031">
    <property type="protein sequence ID" value="MDV2912327.1"/>
    <property type="molecule type" value="Genomic_DNA"/>
</dbReference>
<proteinExistence type="predicted"/>
<keyword evidence="2" id="KW-0812">Transmembrane</keyword>
<reference evidence="3" key="1">
    <citation type="journal article" date="2023" name="PeerJ">
        <title>Selection and evaluation of lactic acid bacteria from chicken feces in Thailand as potential probiotics.</title>
        <authorList>
            <person name="Khurajog B."/>
            <person name="Disastra Y."/>
            <person name="Lawwyne L.D."/>
            <person name="Sirichokchatchawan W."/>
            <person name="Niyomtham W."/>
            <person name="Yindee J."/>
            <person name="Hampson D.J."/>
            <person name="Prapasarakul N."/>
        </authorList>
    </citation>
    <scope>NUCLEOTIDE SEQUENCE</scope>
    <source>
        <strain evidence="3">BF14</strain>
    </source>
</reference>
<protein>
    <submittedName>
        <fullName evidence="3">Uncharacterized protein</fullName>
    </submittedName>
</protein>
<evidence type="ECO:0000256" key="2">
    <source>
        <dbReference type="SAM" id="Phobius"/>
    </source>
</evidence>